<feature type="domain" description="Ubiquitin-activating enzyme E1 C-terminal" evidence="12">
    <location>
        <begin position="879"/>
        <end position="1004"/>
    </location>
</feature>
<feature type="active site" description="Glycyl thioester intermediate" evidence="10">
    <location>
        <position position="592"/>
    </location>
</feature>
<reference evidence="13 14" key="1">
    <citation type="submission" date="2018-08" db="EMBL/GenBank/DDBJ databases">
        <title>Genome and evolution of the arbuscular mycorrhizal fungus Diversispora epigaea (formerly Glomus versiforme) and its bacterial endosymbionts.</title>
        <authorList>
            <person name="Sun X."/>
            <person name="Fei Z."/>
            <person name="Harrison M."/>
        </authorList>
    </citation>
    <scope>NUCLEOTIDE SEQUENCE [LARGE SCALE GENOMIC DNA]</scope>
    <source>
        <strain evidence="13 14">IT104</strain>
    </source>
</reference>
<name>A0A397GU71_9GLOM</name>
<dbReference type="FunFam" id="2.40.30.180:FF:000001">
    <property type="entry name" value="ubiquitin-like modifier-activating enzyme 1"/>
    <property type="match status" value="1"/>
</dbReference>
<dbReference type="Pfam" id="PF00899">
    <property type="entry name" value="ThiF"/>
    <property type="match status" value="1"/>
</dbReference>
<dbReference type="PROSITE" id="PS00536">
    <property type="entry name" value="UBIQUITIN_ACTIVAT_1"/>
    <property type="match status" value="1"/>
</dbReference>
<dbReference type="Gene3D" id="3.10.290.60">
    <property type="entry name" value="Ubiquitin-activating enzyme E1, UFD domain"/>
    <property type="match status" value="1"/>
</dbReference>
<dbReference type="Pfam" id="PF16190">
    <property type="entry name" value="E1_FCCH"/>
    <property type="match status" value="1"/>
</dbReference>
<evidence type="ECO:0000256" key="4">
    <source>
        <dbReference type="ARBA" id="ARBA00012990"/>
    </source>
</evidence>
<dbReference type="EMBL" id="PQFF01000377">
    <property type="protein sequence ID" value="RHZ54571.1"/>
    <property type="molecule type" value="Genomic_DNA"/>
</dbReference>
<dbReference type="STRING" id="1348612.A0A397GU71"/>
<dbReference type="CDD" id="cd01490">
    <property type="entry name" value="Ube1_repeat2"/>
    <property type="match status" value="1"/>
</dbReference>
<dbReference type="FunFam" id="1.10.10.2660:FF:000001">
    <property type="entry name" value="Ubiquitin-activating enzyme E1 1"/>
    <property type="match status" value="1"/>
</dbReference>
<dbReference type="InterPro" id="IPR038252">
    <property type="entry name" value="UBA_E1_C_sf"/>
</dbReference>
<dbReference type="PANTHER" id="PTHR10953">
    <property type="entry name" value="UBIQUITIN-ACTIVATING ENZYME E1"/>
    <property type="match status" value="1"/>
</dbReference>
<dbReference type="PANTHER" id="PTHR10953:SF4">
    <property type="entry name" value="UBIQUITIN-ACTIVATING ENZYME E1 C-TERMINAL DOMAIN-CONTAINING PROTEIN"/>
    <property type="match status" value="1"/>
</dbReference>
<dbReference type="NCBIfam" id="TIGR01408">
    <property type="entry name" value="Ube1"/>
    <property type="match status" value="1"/>
</dbReference>
<dbReference type="AlphaFoldDB" id="A0A397GU71"/>
<dbReference type="InterPro" id="IPR018965">
    <property type="entry name" value="Ub-activating_enz_E1_C"/>
</dbReference>
<dbReference type="InterPro" id="IPR042063">
    <property type="entry name" value="Ubi_acti_E1_SCCH"/>
</dbReference>
<dbReference type="InterPro" id="IPR042302">
    <property type="entry name" value="E1_FCCH_sf"/>
</dbReference>
<sequence length="1009" mass="113477">MEIETTTDHHEIDEGLYSRQLYVLGHEAMRKMGSSNILIVGLKGLGVEIAKNIVLAGVKSVTLFDPETVKIADLATQFFLCEEDIGKSRDSVTAPRLAELNQYVPVSILKGELTNDKIRNYQVIVLTETPLTKQLEINDFTHANGIHFISTDVRGLFGTVFNDFGENFFVSDVTGENSLTGMIAAISKEEDGIVTCLDDTRHGLEDGEYVTFTEIKGMEELNDCEPRKIKIIGPYSYSIGDTSNFGNYTSGGIFTQVKQPKSLNFKSLRESLKKPEFLISDYGKFDRPGQLHLGFQALHTFVEKHGSLPHPHNEGDAEEILQLTKDFNEQCEEKTEINDKLIKQLAYGAAGDLSPIVAVIGGLVAQEVLKACSGKFHPIHQFFYFDSLESLPNDLPQDPEEFAPCNSRYDGQIAVFGKQFQDKIANFSQFLVGAGAIGCEMLKNWAMMGLGTGPRGTIHITDMDTIEKSNLNRQFLFRPLDVGKLKSECAASAISKMNPQTVSKINAYQDRVGPETENVFNDDFFESLDCVTNALDNVDARKYMDRRCVYFRRPLLESGTLGTKGNTQVVIPYLTESYSSSQDPPERSIPICTLKNFPNAIEHTIQWARDLFEGLFKIPAENVNLYLSQPSFVESTIKQGGNAKEVLDNILNSLVADKPYSFDHCVRWARHKFEEHYNNNIQQLLFNFPKDSVTSSGTPFWSGPKRAPDPIVFDPENESHLEFIITAANLHAFNYGLKGESNVDYLKKIVKEISVPKFTPKSGVKIQVQENETIQQNTDESELRDIVRSLPEPSSIPGYRLNPVVFEKDDDTNYHIDFITAASNLRAMNYGIQSADRHKTKFIAGKIIPAIATTTALVTGLVCLELYKTIGNKKELEDYRNGFVNLALPFFGFSEPVAMPKAKYHEAEWSLWDRFDIEGDLTLQEFLNYFANNHELEVTMLSCGVSMLYSFFLQGKRREERKNMKLSQLVETVSKKPIPPHVKALTLEMCVNDRNGEDVEVPYVRLVIR</sequence>
<evidence type="ECO:0000256" key="2">
    <source>
        <dbReference type="ARBA" id="ARBA00004906"/>
    </source>
</evidence>
<dbReference type="Gene3D" id="3.50.50.80">
    <property type="entry name" value="Ubiquitin-activating enzyme E1, inactive adenylation domain, subdomain 1"/>
    <property type="match status" value="1"/>
</dbReference>
<dbReference type="InterPro" id="IPR018075">
    <property type="entry name" value="UBQ-activ_enz_E1"/>
</dbReference>
<keyword evidence="7 11" id="KW-0833">Ubl conjugation pathway</keyword>
<dbReference type="Pfam" id="PF16191">
    <property type="entry name" value="E1_4HB"/>
    <property type="match status" value="1"/>
</dbReference>
<proteinExistence type="inferred from homology"/>
<dbReference type="InterPro" id="IPR000011">
    <property type="entry name" value="UBQ/SUMO-activ_enz_E1-like"/>
</dbReference>
<dbReference type="GO" id="GO:0004839">
    <property type="term" value="F:ubiquitin activating enzyme activity"/>
    <property type="evidence" value="ECO:0007669"/>
    <property type="project" value="UniProtKB-EC"/>
</dbReference>
<evidence type="ECO:0000313" key="14">
    <source>
        <dbReference type="Proteomes" id="UP000266861"/>
    </source>
</evidence>
<dbReference type="Proteomes" id="UP000266861">
    <property type="component" value="Unassembled WGS sequence"/>
</dbReference>
<dbReference type="FunFam" id="3.10.290.60:FF:000002">
    <property type="entry name" value="Ubiquitin-like modifier-activating enzyme 1"/>
    <property type="match status" value="1"/>
</dbReference>
<dbReference type="PROSITE" id="PS00865">
    <property type="entry name" value="UBIQUITIN_ACTIVAT_2"/>
    <property type="match status" value="1"/>
</dbReference>
<dbReference type="InterPro" id="IPR045886">
    <property type="entry name" value="ThiF/MoeB/HesA"/>
</dbReference>
<dbReference type="InterPro" id="IPR032418">
    <property type="entry name" value="E1_FCCH"/>
</dbReference>
<dbReference type="Gene3D" id="2.40.30.180">
    <property type="entry name" value="Ubiquitin-activating enzyme E1, FCCH domain"/>
    <property type="match status" value="1"/>
</dbReference>
<organism evidence="13 14">
    <name type="scientific">Diversispora epigaea</name>
    <dbReference type="NCBI Taxonomy" id="1348612"/>
    <lineage>
        <taxon>Eukaryota</taxon>
        <taxon>Fungi</taxon>
        <taxon>Fungi incertae sedis</taxon>
        <taxon>Mucoromycota</taxon>
        <taxon>Glomeromycotina</taxon>
        <taxon>Glomeromycetes</taxon>
        <taxon>Diversisporales</taxon>
        <taxon>Diversisporaceae</taxon>
        <taxon>Diversispora</taxon>
    </lineage>
</organism>
<dbReference type="CDD" id="cd01491">
    <property type="entry name" value="Ube1_repeat1"/>
    <property type="match status" value="1"/>
</dbReference>
<evidence type="ECO:0000256" key="7">
    <source>
        <dbReference type="ARBA" id="ARBA00022786"/>
    </source>
</evidence>
<dbReference type="GO" id="GO:0005524">
    <property type="term" value="F:ATP binding"/>
    <property type="evidence" value="ECO:0007669"/>
    <property type="project" value="UniProtKB-KW"/>
</dbReference>
<evidence type="ECO:0000256" key="3">
    <source>
        <dbReference type="ARBA" id="ARBA00005673"/>
    </source>
</evidence>
<dbReference type="Pfam" id="PF10585">
    <property type="entry name" value="UBA_E1_SCCH"/>
    <property type="match status" value="1"/>
</dbReference>
<accession>A0A397GU71</accession>
<dbReference type="FunFam" id="3.40.50.720:FF:000015">
    <property type="entry name" value="Ubiquitin-activating enzyme E1 1"/>
    <property type="match status" value="1"/>
</dbReference>
<dbReference type="Gene3D" id="3.40.50.12550">
    <property type="entry name" value="Ubiquitin-activating enzyme E1, inactive adenylation domain, subdomain 2"/>
    <property type="match status" value="1"/>
</dbReference>
<dbReference type="UniPathway" id="UPA00143"/>
<dbReference type="InterPro" id="IPR035985">
    <property type="entry name" value="Ubiquitin-activating_enz"/>
</dbReference>
<comment type="similarity">
    <text evidence="3 11">Belongs to the ubiquitin-activating E1 family.</text>
</comment>
<evidence type="ECO:0000259" key="12">
    <source>
        <dbReference type="SMART" id="SM00985"/>
    </source>
</evidence>
<comment type="pathway">
    <text evidence="2">Protein modification; protein ubiquitination.</text>
</comment>
<evidence type="ECO:0000256" key="8">
    <source>
        <dbReference type="ARBA" id="ARBA00022840"/>
    </source>
</evidence>
<keyword evidence="8 11" id="KW-0067">ATP-binding</keyword>
<dbReference type="SMART" id="SM00985">
    <property type="entry name" value="UBA_e1_C"/>
    <property type="match status" value="1"/>
</dbReference>
<dbReference type="GO" id="GO:0006974">
    <property type="term" value="P:DNA damage response"/>
    <property type="evidence" value="ECO:0007669"/>
    <property type="project" value="TreeGrafter"/>
</dbReference>
<dbReference type="InterPro" id="IPR032420">
    <property type="entry name" value="E1_4HB"/>
</dbReference>
<dbReference type="EC" id="6.2.1.45" evidence="4"/>
<dbReference type="Gene3D" id="1.10.10.2660">
    <property type="entry name" value="Ubiquitin-activating enzyme E1, SCCH domain"/>
    <property type="match status" value="1"/>
</dbReference>
<evidence type="ECO:0000313" key="13">
    <source>
        <dbReference type="EMBL" id="RHZ54571.1"/>
    </source>
</evidence>
<evidence type="ECO:0000256" key="1">
    <source>
        <dbReference type="ARBA" id="ARBA00000488"/>
    </source>
</evidence>
<keyword evidence="5 11" id="KW-0436">Ligase</keyword>
<comment type="catalytic activity">
    <reaction evidence="1">
        <text>ATP + ubiquitin + [E1 ubiquitin-activating enzyme]-L-cysteine = AMP + diphosphate + S-ubiquitinyl-[E1 ubiquitin-activating enzyme]-L-cysteine.</text>
        <dbReference type="EC" id="6.2.1.45"/>
    </reaction>
</comment>
<dbReference type="OrthoDB" id="10252231at2759"/>
<gene>
    <name evidence="13" type="ORF">Glove_426g18</name>
</gene>
<evidence type="ECO:0000256" key="5">
    <source>
        <dbReference type="ARBA" id="ARBA00022598"/>
    </source>
</evidence>
<dbReference type="InterPro" id="IPR033127">
    <property type="entry name" value="UBQ-activ_enz_E1_Cys_AS"/>
</dbReference>
<dbReference type="GO" id="GO:0005634">
    <property type="term" value="C:nucleus"/>
    <property type="evidence" value="ECO:0007669"/>
    <property type="project" value="TreeGrafter"/>
</dbReference>
<protein>
    <recommendedName>
        <fullName evidence="9">Ubiquitin-activating enzyme E1 1</fullName>
        <ecNumber evidence="4">6.2.1.45</ecNumber>
    </recommendedName>
</protein>
<dbReference type="Gene3D" id="3.40.50.720">
    <property type="entry name" value="NAD(P)-binding Rossmann-like Domain"/>
    <property type="match status" value="1"/>
</dbReference>
<keyword evidence="6 11" id="KW-0547">Nucleotide-binding</keyword>
<dbReference type="InterPro" id="IPR019572">
    <property type="entry name" value="UBA_E1_SCCH"/>
</dbReference>
<dbReference type="InterPro" id="IPR000594">
    <property type="entry name" value="ThiF_NAD_FAD-bd"/>
</dbReference>
<dbReference type="PRINTS" id="PR01849">
    <property type="entry name" value="UBIQUITINACT"/>
</dbReference>
<dbReference type="InterPro" id="IPR042449">
    <property type="entry name" value="Ub-E1_IAD_1"/>
</dbReference>
<comment type="caution">
    <text evidence="13">The sequence shown here is derived from an EMBL/GenBank/DDBJ whole genome shotgun (WGS) entry which is preliminary data.</text>
</comment>
<evidence type="ECO:0000256" key="11">
    <source>
        <dbReference type="RuleBase" id="RU000519"/>
    </source>
</evidence>
<evidence type="ECO:0000256" key="6">
    <source>
        <dbReference type="ARBA" id="ARBA00022741"/>
    </source>
</evidence>
<dbReference type="SUPFAM" id="SSF69572">
    <property type="entry name" value="Activating enzymes of the ubiquitin-like proteins"/>
    <property type="match status" value="2"/>
</dbReference>
<evidence type="ECO:0000256" key="9">
    <source>
        <dbReference type="ARBA" id="ARBA00073786"/>
    </source>
</evidence>
<dbReference type="GO" id="GO:0005737">
    <property type="term" value="C:cytoplasm"/>
    <property type="evidence" value="ECO:0007669"/>
    <property type="project" value="TreeGrafter"/>
</dbReference>
<dbReference type="InterPro" id="IPR018074">
    <property type="entry name" value="UBQ-activ_enz_E1_CS"/>
</dbReference>
<dbReference type="GO" id="GO:0006511">
    <property type="term" value="P:ubiquitin-dependent protein catabolic process"/>
    <property type="evidence" value="ECO:0007669"/>
    <property type="project" value="TreeGrafter"/>
</dbReference>
<evidence type="ECO:0000256" key="10">
    <source>
        <dbReference type="PROSITE-ProRule" id="PRU10132"/>
    </source>
</evidence>
<keyword evidence="14" id="KW-1185">Reference proteome</keyword>
<dbReference type="Pfam" id="PF09358">
    <property type="entry name" value="E1_UFD"/>
    <property type="match status" value="1"/>
</dbReference>
<dbReference type="FunFam" id="3.40.50.12550:FF:000001">
    <property type="entry name" value="Ubiquitin-activating enzyme E1 1"/>
    <property type="match status" value="1"/>
</dbReference>
<dbReference type="FunFam" id="3.50.50.80:FF:000001">
    <property type="entry name" value="ubiquitin-like modifier-activating enzyme 1"/>
    <property type="match status" value="1"/>
</dbReference>